<dbReference type="PaxDb" id="4097-A0A1S3X1E3"/>
<proteinExistence type="predicted"/>
<dbReference type="RefSeq" id="XP_016433508.1">
    <property type="nucleotide sequence ID" value="XM_016578022.1"/>
</dbReference>
<dbReference type="InterPro" id="IPR056647">
    <property type="entry name" value="DUF7745"/>
</dbReference>
<reference evidence="2" key="1">
    <citation type="journal article" date="2014" name="Nat. Commun.">
        <title>The tobacco genome sequence and its comparison with those of tomato and potato.</title>
        <authorList>
            <person name="Sierro N."/>
            <person name="Battey J.N."/>
            <person name="Ouadi S."/>
            <person name="Bakaher N."/>
            <person name="Bovet L."/>
            <person name="Willig A."/>
            <person name="Goepfert S."/>
            <person name="Peitsch M.C."/>
            <person name="Ivanov N.V."/>
        </authorList>
    </citation>
    <scope>NUCLEOTIDE SEQUENCE [LARGE SCALE GENOMIC DNA]</scope>
</reference>
<dbReference type="PANTHER" id="PTHR48200">
    <property type="entry name" value="PROTEIN, PUTATIVE-RELATED"/>
    <property type="match status" value="1"/>
</dbReference>
<dbReference type="KEGG" id="nta:107760002"/>
<accession>A0A1S3X1E3</accession>
<dbReference type="Pfam" id="PF24924">
    <property type="entry name" value="DUF7745"/>
    <property type="match status" value="1"/>
</dbReference>
<evidence type="ECO:0000313" key="3">
    <source>
        <dbReference type="RefSeq" id="XP_016433508.1"/>
    </source>
</evidence>
<dbReference type="Proteomes" id="UP000790787">
    <property type="component" value="Chromosome 21"/>
</dbReference>
<evidence type="ECO:0000259" key="1">
    <source>
        <dbReference type="Pfam" id="PF24924"/>
    </source>
</evidence>
<feature type="domain" description="DUF7745" evidence="1">
    <location>
        <begin position="25"/>
        <end position="241"/>
    </location>
</feature>
<gene>
    <name evidence="3" type="primary">LOC107760002</name>
</gene>
<dbReference type="PANTHER" id="PTHR48200:SF1">
    <property type="entry name" value="AMINOTRANSFERASE-LIKE PLANT MOBILE DOMAIN-CONTAINING PROTEIN"/>
    <property type="match status" value="1"/>
</dbReference>
<dbReference type="AlphaFoldDB" id="A0A1S3X1E3"/>
<name>A0A1S3X1E3_TOBAC</name>
<sequence>MEINQNIPKISMVKGAPHKMKQWWKNIRREHGDEVRTHLGELTTLMNIRTDKVLTRLLIEFWDPTKVVFKFADFELVPTLEEVTSFTELPFNVRKPVLPVTMAGYRFFDALGLTNSRSLRSIEDGWVSLDQMFDRFGHRESYEWYSGEFQFDQVIWKSLRPNTFAMELLGLLVFPQRRGRININLLPVVLKTFHGNLQATLVPMVLAEMLRALSAYARGYDNFKGYNLLLQIWATEHFFQWEATIDHFVGVSGRAILRTSQRYFIELIGLEGIQPYSPLQVLRQFGMIQDVPLWTRTTLYEDDYNGQIPIPRIRKLQEEWNDLVTMHMGQNSWCTPEYYVWINEEEELARPSREGIAWLEDAVVSL</sequence>
<organism evidence="2 3">
    <name type="scientific">Nicotiana tabacum</name>
    <name type="common">Common tobacco</name>
    <dbReference type="NCBI Taxonomy" id="4097"/>
    <lineage>
        <taxon>Eukaryota</taxon>
        <taxon>Viridiplantae</taxon>
        <taxon>Streptophyta</taxon>
        <taxon>Embryophyta</taxon>
        <taxon>Tracheophyta</taxon>
        <taxon>Spermatophyta</taxon>
        <taxon>Magnoliopsida</taxon>
        <taxon>eudicotyledons</taxon>
        <taxon>Gunneridae</taxon>
        <taxon>Pentapetalae</taxon>
        <taxon>asterids</taxon>
        <taxon>lamiids</taxon>
        <taxon>Solanales</taxon>
        <taxon>Solanaceae</taxon>
        <taxon>Nicotianoideae</taxon>
        <taxon>Nicotianeae</taxon>
        <taxon>Nicotiana</taxon>
    </lineage>
</organism>
<protein>
    <submittedName>
        <fullName evidence="3">Uncharacterized protein LOC107760002</fullName>
    </submittedName>
</protein>
<keyword evidence="2" id="KW-1185">Reference proteome</keyword>
<dbReference type="GeneID" id="107760002"/>
<evidence type="ECO:0000313" key="2">
    <source>
        <dbReference type="Proteomes" id="UP000790787"/>
    </source>
</evidence>
<dbReference type="OrthoDB" id="994452at2759"/>
<dbReference type="OMA" id="QWEATID"/>
<reference evidence="3" key="2">
    <citation type="submission" date="2025-08" db="UniProtKB">
        <authorList>
            <consortium name="RefSeq"/>
        </authorList>
    </citation>
    <scope>IDENTIFICATION</scope>
    <source>
        <tissue evidence="3">Leaf</tissue>
    </source>
</reference>